<dbReference type="OrthoDB" id="407221at2759"/>
<gene>
    <name evidence="1" type="ORF">Cfor_01568</name>
</gene>
<organism evidence="1 2">
    <name type="scientific">Coptotermes formosanus</name>
    <name type="common">Formosan subterranean termite</name>
    <dbReference type="NCBI Taxonomy" id="36987"/>
    <lineage>
        <taxon>Eukaryota</taxon>
        <taxon>Metazoa</taxon>
        <taxon>Ecdysozoa</taxon>
        <taxon>Arthropoda</taxon>
        <taxon>Hexapoda</taxon>
        <taxon>Insecta</taxon>
        <taxon>Pterygota</taxon>
        <taxon>Neoptera</taxon>
        <taxon>Polyneoptera</taxon>
        <taxon>Dictyoptera</taxon>
        <taxon>Blattodea</taxon>
        <taxon>Blattoidea</taxon>
        <taxon>Termitoidae</taxon>
        <taxon>Rhinotermitidae</taxon>
        <taxon>Coptotermes</taxon>
    </lineage>
</organism>
<sequence length="63" mass="7153">MVIKPVDNRDRLLMKEVPSYSVAGLCGFFPIHPRCYMHAWRSRRDAETEAAGQAAKCDDQGKE</sequence>
<reference evidence="2" key="1">
    <citation type="submission" date="2020-01" db="EMBL/GenBank/DDBJ databases">
        <title>Draft genome sequence of the Termite Coptotermes fromosanus.</title>
        <authorList>
            <person name="Itakura S."/>
            <person name="Yosikawa Y."/>
            <person name="Umezawa K."/>
        </authorList>
    </citation>
    <scope>NUCLEOTIDE SEQUENCE [LARGE SCALE GENOMIC DNA]</scope>
</reference>
<proteinExistence type="predicted"/>
<evidence type="ECO:0000313" key="2">
    <source>
        <dbReference type="Proteomes" id="UP000502823"/>
    </source>
</evidence>
<accession>A0A6L2PFR8</accession>
<dbReference type="Proteomes" id="UP000502823">
    <property type="component" value="Unassembled WGS sequence"/>
</dbReference>
<dbReference type="InParanoid" id="A0A6L2PFR8"/>
<name>A0A6L2PFR8_COPFO</name>
<comment type="caution">
    <text evidence="1">The sequence shown here is derived from an EMBL/GenBank/DDBJ whole genome shotgun (WGS) entry which is preliminary data.</text>
</comment>
<protein>
    <submittedName>
        <fullName evidence="1">Uncharacterized protein</fullName>
    </submittedName>
</protein>
<dbReference type="EMBL" id="BLKM01000211">
    <property type="protein sequence ID" value="GFG30330.1"/>
    <property type="molecule type" value="Genomic_DNA"/>
</dbReference>
<dbReference type="AlphaFoldDB" id="A0A6L2PFR8"/>
<evidence type="ECO:0000313" key="1">
    <source>
        <dbReference type="EMBL" id="GFG30330.1"/>
    </source>
</evidence>
<keyword evidence="2" id="KW-1185">Reference proteome</keyword>